<reference evidence="4 5" key="1">
    <citation type="journal article" date="2021" name="bioRxiv">
        <title>The Gossypium anomalum genome as a resource for cotton improvement and evolutionary analysis of hybrid incompatibility.</title>
        <authorList>
            <person name="Grover C.E."/>
            <person name="Yuan D."/>
            <person name="Arick M.A."/>
            <person name="Miller E.R."/>
            <person name="Hu G."/>
            <person name="Peterson D.G."/>
            <person name="Wendel J.F."/>
            <person name="Udall J.A."/>
        </authorList>
    </citation>
    <scope>NUCLEOTIDE SEQUENCE [LARGE SCALE GENOMIC DNA]</scope>
    <source>
        <strain evidence="4">JFW-Udall</strain>
        <tissue evidence="4">Leaf</tissue>
    </source>
</reference>
<dbReference type="PANTHER" id="PTHR11439">
    <property type="entry name" value="GAG-POL-RELATED RETROTRANSPOSON"/>
    <property type="match status" value="1"/>
</dbReference>
<dbReference type="InterPro" id="IPR057670">
    <property type="entry name" value="SH3_retrovirus"/>
</dbReference>
<keyword evidence="1" id="KW-0645">Protease</keyword>
<keyword evidence="1" id="KW-0378">Hydrolase</keyword>
<dbReference type="Proteomes" id="UP000701853">
    <property type="component" value="Chromosome 13"/>
</dbReference>
<gene>
    <name evidence="4" type="ORF">CXB51_035148</name>
</gene>
<dbReference type="Pfam" id="PF13976">
    <property type="entry name" value="gag_pre-integrs"/>
    <property type="match status" value="1"/>
</dbReference>
<dbReference type="GO" id="GO:0004190">
    <property type="term" value="F:aspartic-type endopeptidase activity"/>
    <property type="evidence" value="ECO:0007669"/>
    <property type="project" value="UniProtKB-KW"/>
</dbReference>
<organism evidence="4 5">
    <name type="scientific">Gossypium anomalum</name>
    <dbReference type="NCBI Taxonomy" id="47600"/>
    <lineage>
        <taxon>Eukaryota</taxon>
        <taxon>Viridiplantae</taxon>
        <taxon>Streptophyta</taxon>
        <taxon>Embryophyta</taxon>
        <taxon>Tracheophyta</taxon>
        <taxon>Spermatophyta</taxon>
        <taxon>Magnoliopsida</taxon>
        <taxon>eudicotyledons</taxon>
        <taxon>Gunneridae</taxon>
        <taxon>Pentapetalae</taxon>
        <taxon>rosids</taxon>
        <taxon>malvids</taxon>
        <taxon>Malvales</taxon>
        <taxon>Malvaceae</taxon>
        <taxon>Malvoideae</taxon>
        <taxon>Gossypium</taxon>
    </lineage>
</organism>
<keyword evidence="1" id="KW-0064">Aspartyl protease</keyword>
<dbReference type="Pfam" id="PF00665">
    <property type="entry name" value="rve"/>
    <property type="match status" value="1"/>
</dbReference>
<proteinExistence type="predicted"/>
<dbReference type="Pfam" id="PF22936">
    <property type="entry name" value="Pol_BBD"/>
    <property type="match status" value="1"/>
</dbReference>
<evidence type="ECO:0000313" key="4">
    <source>
        <dbReference type="EMBL" id="KAG8473133.1"/>
    </source>
</evidence>
<dbReference type="Pfam" id="PF25597">
    <property type="entry name" value="SH3_retrovirus"/>
    <property type="match status" value="1"/>
</dbReference>
<dbReference type="SUPFAM" id="SSF56672">
    <property type="entry name" value="DNA/RNA polymerases"/>
    <property type="match status" value="1"/>
</dbReference>
<accession>A0A8J5XQK7</accession>
<feature type="region of interest" description="Disordered" evidence="2">
    <location>
        <begin position="340"/>
        <end position="363"/>
    </location>
</feature>
<dbReference type="GO" id="GO:0003676">
    <property type="term" value="F:nucleic acid binding"/>
    <property type="evidence" value="ECO:0007669"/>
    <property type="project" value="InterPro"/>
</dbReference>
<dbReference type="PROSITE" id="PS50994">
    <property type="entry name" value="INTEGRASE"/>
    <property type="match status" value="1"/>
</dbReference>
<dbReference type="Gene3D" id="3.30.420.10">
    <property type="entry name" value="Ribonuclease H-like superfamily/Ribonuclease H"/>
    <property type="match status" value="1"/>
</dbReference>
<feature type="domain" description="Integrase catalytic" evidence="3">
    <location>
        <begin position="614"/>
        <end position="788"/>
    </location>
</feature>
<feature type="region of interest" description="Disordered" evidence="2">
    <location>
        <begin position="256"/>
        <end position="281"/>
    </location>
</feature>
<dbReference type="InterPro" id="IPR025724">
    <property type="entry name" value="GAG-pre-integrase_dom"/>
</dbReference>
<feature type="compositionally biased region" description="Polar residues" evidence="2">
    <location>
        <begin position="340"/>
        <end position="354"/>
    </location>
</feature>
<evidence type="ECO:0000313" key="5">
    <source>
        <dbReference type="Proteomes" id="UP000701853"/>
    </source>
</evidence>
<dbReference type="InterPro" id="IPR001584">
    <property type="entry name" value="Integrase_cat-core"/>
</dbReference>
<evidence type="ECO:0000256" key="2">
    <source>
        <dbReference type="SAM" id="MobiDB-lite"/>
    </source>
</evidence>
<feature type="region of interest" description="Disordered" evidence="2">
    <location>
        <begin position="895"/>
        <end position="934"/>
    </location>
</feature>
<dbReference type="PANTHER" id="PTHR11439:SF455">
    <property type="entry name" value="RLK (RECEPTOR-LIKE PROTEIN KINASE) 8, PUTATIVE-RELATED"/>
    <property type="match status" value="1"/>
</dbReference>
<dbReference type="InterPro" id="IPR012337">
    <property type="entry name" value="RNaseH-like_sf"/>
</dbReference>
<dbReference type="InterPro" id="IPR054722">
    <property type="entry name" value="PolX-like_BBD"/>
</dbReference>
<evidence type="ECO:0000256" key="1">
    <source>
        <dbReference type="ARBA" id="ARBA00022750"/>
    </source>
</evidence>
<comment type="caution">
    <text evidence="4">The sequence shown here is derived from an EMBL/GenBank/DDBJ whole genome shotgun (WGS) entry which is preliminary data.</text>
</comment>
<dbReference type="CDD" id="cd09272">
    <property type="entry name" value="RNase_HI_RT_Ty1"/>
    <property type="match status" value="1"/>
</dbReference>
<dbReference type="OrthoDB" id="1845088at2759"/>
<evidence type="ECO:0000259" key="3">
    <source>
        <dbReference type="PROSITE" id="PS50994"/>
    </source>
</evidence>
<dbReference type="InterPro" id="IPR036397">
    <property type="entry name" value="RNaseH_sf"/>
</dbReference>
<dbReference type="Pfam" id="PF14223">
    <property type="entry name" value="Retrotran_gag_2"/>
    <property type="match status" value="1"/>
</dbReference>
<dbReference type="Pfam" id="PF07727">
    <property type="entry name" value="RVT_2"/>
    <property type="match status" value="2"/>
</dbReference>
<feature type="compositionally biased region" description="Polar residues" evidence="2">
    <location>
        <begin position="895"/>
        <end position="922"/>
    </location>
</feature>
<dbReference type="EMBL" id="JAHUZN010000013">
    <property type="protein sequence ID" value="KAG8473133.1"/>
    <property type="molecule type" value="Genomic_DNA"/>
</dbReference>
<dbReference type="SUPFAM" id="SSF53098">
    <property type="entry name" value="Ribonuclease H-like"/>
    <property type="match status" value="1"/>
</dbReference>
<keyword evidence="5" id="KW-1185">Reference proteome</keyword>
<dbReference type="InterPro" id="IPR043502">
    <property type="entry name" value="DNA/RNA_pol_sf"/>
</dbReference>
<sequence>MTTTHPADSDSVEFNGSTFLGYGLFGLLDGSLTAPTRFIQSSDGGLVVNPAVLVFDQQDSLLTSWLLCTISPSFLSSFTDVRIAHDVWLMANSLFAADSSTKQSQLRHELYSLRKGSLSVRSYVNKITSFCALLAASGSHISEAERSAVLLAGLSSDFDLIFSTASLSSSPLPFQRLVDALIECEARQGRSVQEVLVAVNTVDGPSLPSMDSPLRGGGQFSARGRGRSFRSQIQCQICSRFGHLAQHCYYRYHRDEPSSVDASAPRRGGFVPSTNGRDDERMKDMGFRASWVPRETHVGAGTYGFNPFVPRSDGLPTNVDQPVYNHDHAIGPNQNTMGINHGDTSLGHSSSQMAPRSRGPSGPIKARPHDGTFVPEPSANCVGVDRSWQTFVGLPPRVLELHTSDYSDSTHYDSNFNATNSYVPLPVGNASWCPDSGATHHVCRNDSDLHGSTPYSGNSSLLMGNGVSTKITYVGNAVIPTTQKLLHLSNVLCVPSIQKNLLSVSKFATDNNVFFEFHPSYCVIKDIQTREILLRGQVRDGLYHFSVSSSSVIPSVNSAALQDCSPNTDVFSLWHKRLGHPADTIVKNVLASCQISCNKSHIPGVYVACQQGKSHKLPFSRSNTKYVDLFELVVSDLWGPAAVPCEENLYYVSFIDMTSRFTWIYLISQKYQAVECFSQFQKMVFTQFGKHIKQFQSDWGGEFCAFSSVLANQGIIHRVSCPYTSEQNGVAERKHRHVVETGITLLAQANLPMNYWGYAFCSATRLINRLPTSVLEGKTPFQGLFNRAPMYDHLRVFGCCCFPYLRPFGNHKLEFRSQLSMFLGYSPHHKGYFCLTPERKVIVSRHVVFDENRFLSFPSTISSDQLPLNTTTYVPVVRSCISNKIHPDSIIETSVDSSNGDSIQSNFPAMGSVSPQSSISRSADQEEVPSTIVSPTAPPEVFPVSVINTHAMVTRSKAGIFKPRALCADKVEVEPCTVEEALSHPDWRLAVQAEFDALLANSTWELCPLPSGRKAIGCKWLFKIKKNPNGTISRRKARLVAKGCSQVPGCDFKETFSLVVKPATIRLILSIAVTKGWHLRQFGPNGERLVCRLTKALYGLRQAPRAWFDKLKQFLVSAGFTVSKSDASLFVRLSSDHTIYVLVYVDDIVITGSSVDEINCFVKMLHNQFALKDMGELHYFLGIEVSQSSSGSIHLCQQKYIRELLVRSSMTNARSVHTPMITSSLLSKDEGEPLTDPTEYRSIVGALQYIVLTRPDIAYVVNRVCQFMHAPTTLHMVALKRILRYLSGTLSHGLVFRKSDRLSLVGYADANWGLDFDDRRSTTGYFVYYGDNPISWCSKKQKVVSRSMAEAEYRSLAATTSDVTWLVSLLTELNLNSVDLPTVWCDNSSTVAVAANPVLHSKFKHVKLDLFFVREKVARGELVVSEVPACDQVADVLTKPLSASMFTQFCRRLRVVPLEEVR</sequence>
<dbReference type="InterPro" id="IPR013103">
    <property type="entry name" value="RVT_2"/>
</dbReference>
<dbReference type="GO" id="GO:0015074">
    <property type="term" value="P:DNA integration"/>
    <property type="evidence" value="ECO:0007669"/>
    <property type="project" value="InterPro"/>
</dbReference>
<protein>
    <recommendedName>
        <fullName evidence="3">Integrase catalytic domain-containing protein</fullName>
    </recommendedName>
</protein>
<name>A0A8J5XQK7_9ROSI</name>